<dbReference type="SMART" id="SM00388">
    <property type="entry name" value="HisKA"/>
    <property type="match status" value="1"/>
</dbReference>
<dbReference type="PANTHER" id="PTHR43047">
    <property type="entry name" value="TWO-COMPONENT HISTIDINE PROTEIN KINASE"/>
    <property type="match status" value="1"/>
</dbReference>
<keyword evidence="8" id="KW-1133">Transmembrane helix</keyword>
<dbReference type="EMBL" id="FNRY01000001">
    <property type="protein sequence ID" value="SEB92359.1"/>
    <property type="molecule type" value="Genomic_DNA"/>
</dbReference>
<protein>
    <recommendedName>
        <fullName evidence="3">histidine kinase</fullName>
        <ecNumber evidence="3">2.7.13.3</ecNumber>
    </recommendedName>
</protein>
<dbReference type="InterPro" id="IPR036097">
    <property type="entry name" value="HisK_dim/P_sf"/>
</dbReference>
<sequence>MSPQYPRTHRFGVRRSVFLTQLVMAVCVLTLVVILLIVDIDVVSEISFFLGVTLVFALTALAATIDWERVPSWTIGVIPVLDIIAVTLMRLNQPTITVALFYAFPVIWLASYFRRWGAVLGPSLASVLYIVLIVSETSKFSAVDLPRTLVLPITFAFVATAIYQSRTRAQAQRVILDRQSGLLEAALERSRRGEKLLDEVLNAVRFGVVRMDENGRAVFTNDAHRLWMRSHDQPEWRLGAEHLYAADGRTLIPEEERPFARAARGESFRDVVVWMGDPDAEERLAFAITGHRLDGADGDVSGSVVVSRDITTELQAVKARDDLMASVTHELKNPLTSVTGFVELAVDAPELSETTRHQLEVVLKSSDRMLGLVTDLLEASRAAAVGLKLTKAEMDLADVARDAVEAARPSAGSVDVRCDVVEPALMVGDAFRLRQVLDNLVSNAIKYNRPQGSVVVRIAEDGECLELTVTDTGQGLTADEVDAVFARYYRAPSAGSVGGTGLGLNISRDIVRQHDGDITVTSEPGLGSTFTVRLPRAMAQLEEQR</sequence>
<feature type="transmembrane region" description="Helical" evidence="8">
    <location>
        <begin position="72"/>
        <end position="89"/>
    </location>
</feature>
<dbReference type="InterPro" id="IPR004358">
    <property type="entry name" value="Sig_transdc_His_kin-like_C"/>
</dbReference>
<keyword evidence="8" id="KW-0472">Membrane</keyword>
<keyword evidence="6" id="KW-0418">Kinase</keyword>
<feature type="transmembrane region" description="Helical" evidence="8">
    <location>
        <begin position="95"/>
        <end position="113"/>
    </location>
</feature>
<evidence type="ECO:0000256" key="1">
    <source>
        <dbReference type="ARBA" id="ARBA00000085"/>
    </source>
</evidence>
<dbReference type="Gene3D" id="3.30.450.20">
    <property type="entry name" value="PAS domain"/>
    <property type="match status" value="1"/>
</dbReference>
<feature type="domain" description="Histidine kinase" evidence="9">
    <location>
        <begin position="326"/>
        <end position="538"/>
    </location>
</feature>
<dbReference type="InterPro" id="IPR003594">
    <property type="entry name" value="HATPase_dom"/>
</dbReference>
<evidence type="ECO:0000313" key="10">
    <source>
        <dbReference type="EMBL" id="SEB92359.1"/>
    </source>
</evidence>
<dbReference type="GO" id="GO:0000155">
    <property type="term" value="F:phosphorelay sensor kinase activity"/>
    <property type="evidence" value="ECO:0007669"/>
    <property type="project" value="InterPro"/>
</dbReference>
<dbReference type="Proteomes" id="UP000199183">
    <property type="component" value="Unassembled WGS sequence"/>
</dbReference>
<dbReference type="PROSITE" id="PS50109">
    <property type="entry name" value="HIS_KIN"/>
    <property type="match status" value="1"/>
</dbReference>
<accession>A0A1H4NAU3</accession>
<dbReference type="RefSeq" id="WP_091183761.1">
    <property type="nucleotide sequence ID" value="NZ_FNRY01000001.1"/>
</dbReference>
<dbReference type="InterPro" id="IPR005467">
    <property type="entry name" value="His_kinase_dom"/>
</dbReference>
<dbReference type="FunFam" id="3.30.565.10:FF:000006">
    <property type="entry name" value="Sensor histidine kinase WalK"/>
    <property type="match status" value="1"/>
</dbReference>
<comment type="subcellular location">
    <subcellularLocation>
        <location evidence="2">Cell membrane</location>
    </subcellularLocation>
</comment>
<dbReference type="SUPFAM" id="SSF55785">
    <property type="entry name" value="PYP-like sensor domain (PAS domain)"/>
    <property type="match status" value="1"/>
</dbReference>
<feature type="transmembrane region" description="Helical" evidence="8">
    <location>
        <begin position="147"/>
        <end position="163"/>
    </location>
</feature>
<evidence type="ECO:0000256" key="4">
    <source>
        <dbReference type="ARBA" id="ARBA00022553"/>
    </source>
</evidence>
<keyword evidence="5" id="KW-0808">Transferase</keyword>
<evidence type="ECO:0000256" key="2">
    <source>
        <dbReference type="ARBA" id="ARBA00004236"/>
    </source>
</evidence>
<dbReference type="SUPFAM" id="SSF55874">
    <property type="entry name" value="ATPase domain of HSP90 chaperone/DNA topoisomerase II/histidine kinase"/>
    <property type="match status" value="1"/>
</dbReference>
<evidence type="ECO:0000256" key="7">
    <source>
        <dbReference type="ARBA" id="ARBA00023012"/>
    </source>
</evidence>
<dbReference type="Gene3D" id="1.10.287.130">
    <property type="match status" value="1"/>
</dbReference>
<dbReference type="Pfam" id="PF00512">
    <property type="entry name" value="HisKA"/>
    <property type="match status" value="1"/>
</dbReference>
<dbReference type="InterPro" id="IPR036890">
    <property type="entry name" value="HATPase_C_sf"/>
</dbReference>
<dbReference type="OrthoDB" id="9757990at2"/>
<dbReference type="CDD" id="cd00082">
    <property type="entry name" value="HisKA"/>
    <property type="match status" value="1"/>
</dbReference>
<keyword evidence="4" id="KW-0597">Phosphoprotein</keyword>
<dbReference type="Gene3D" id="3.30.565.10">
    <property type="entry name" value="Histidine kinase-like ATPase, C-terminal domain"/>
    <property type="match status" value="1"/>
</dbReference>
<evidence type="ECO:0000256" key="3">
    <source>
        <dbReference type="ARBA" id="ARBA00012438"/>
    </source>
</evidence>
<feature type="transmembrane region" description="Helical" evidence="8">
    <location>
        <begin position="118"/>
        <end position="135"/>
    </location>
</feature>
<keyword evidence="11" id="KW-1185">Reference proteome</keyword>
<gene>
    <name evidence="10" type="ORF">SAMN04489806_2136</name>
</gene>
<reference evidence="10 11" key="1">
    <citation type="submission" date="2016-10" db="EMBL/GenBank/DDBJ databases">
        <authorList>
            <person name="de Groot N.N."/>
        </authorList>
    </citation>
    <scope>NUCLEOTIDE SEQUENCE [LARGE SCALE GENOMIC DNA]</scope>
    <source>
        <strain evidence="10 11">DSM 21799</strain>
    </source>
</reference>
<dbReference type="AlphaFoldDB" id="A0A1H4NAU3"/>
<evidence type="ECO:0000256" key="8">
    <source>
        <dbReference type="SAM" id="Phobius"/>
    </source>
</evidence>
<dbReference type="InterPro" id="IPR003661">
    <property type="entry name" value="HisK_dim/P_dom"/>
</dbReference>
<organism evidence="10 11">
    <name type="scientific">Paramicrobacterium humi</name>
    <dbReference type="NCBI Taxonomy" id="640635"/>
    <lineage>
        <taxon>Bacteria</taxon>
        <taxon>Bacillati</taxon>
        <taxon>Actinomycetota</taxon>
        <taxon>Actinomycetes</taxon>
        <taxon>Micrococcales</taxon>
        <taxon>Microbacteriaceae</taxon>
        <taxon>Paramicrobacterium</taxon>
    </lineage>
</organism>
<dbReference type="SUPFAM" id="SSF47384">
    <property type="entry name" value="Homodimeric domain of signal transducing histidine kinase"/>
    <property type="match status" value="1"/>
</dbReference>
<evidence type="ECO:0000313" key="11">
    <source>
        <dbReference type="Proteomes" id="UP000199183"/>
    </source>
</evidence>
<comment type="catalytic activity">
    <reaction evidence="1">
        <text>ATP + protein L-histidine = ADP + protein N-phospho-L-histidine.</text>
        <dbReference type="EC" id="2.7.13.3"/>
    </reaction>
</comment>
<dbReference type="PRINTS" id="PR00344">
    <property type="entry name" value="BCTRLSENSOR"/>
</dbReference>
<dbReference type="Pfam" id="PF02518">
    <property type="entry name" value="HATPase_c"/>
    <property type="match status" value="1"/>
</dbReference>
<dbReference type="PANTHER" id="PTHR43047:SF72">
    <property type="entry name" value="OSMOSENSING HISTIDINE PROTEIN KINASE SLN1"/>
    <property type="match status" value="1"/>
</dbReference>
<evidence type="ECO:0000259" key="9">
    <source>
        <dbReference type="PROSITE" id="PS50109"/>
    </source>
</evidence>
<dbReference type="EC" id="2.7.13.3" evidence="3"/>
<dbReference type="Pfam" id="PF08448">
    <property type="entry name" value="PAS_4"/>
    <property type="match status" value="1"/>
</dbReference>
<evidence type="ECO:0000256" key="5">
    <source>
        <dbReference type="ARBA" id="ARBA00022679"/>
    </source>
</evidence>
<proteinExistence type="predicted"/>
<name>A0A1H4NAU3_9MICO</name>
<feature type="transmembrane region" description="Helical" evidence="8">
    <location>
        <begin position="46"/>
        <end position="65"/>
    </location>
</feature>
<keyword evidence="8" id="KW-0812">Transmembrane</keyword>
<feature type="transmembrane region" description="Helical" evidence="8">
    <location>
        <begin position="17"/>
        <end position="40"/>
    </location>
</feature>
<dbReference type="InterPro" id="IPR013656">
    <property type="entry name" value="PAS_4"/>
</dbReference>
<dbReference type="GO" id="GO:0009927">
    <property type="term" value="F:histidine phosphotransfer kinase activity"/>
    <property type="evidence" value="ECO:0007669"/>
    <property type="project" value="TreeGrafter"/>
</dbReference>
<keyword evidence="7" id="KW-0902">Two-component regulatory system</keyword>
<dbReference type="SMART" id="SM00387">
    <property type="entry name" value="HATPase_c"/>
    <property type="match status" value="1"/>
</dbReference>
<dbReference type="STRING" id="640635.SAMN04489806_2136"/>
<dbReference type="GO" id="GO:0005886">
    <property type="term" value="C:plasma membrane"/>
    <property type="evidence" value="ECO:0007669"/>
    <property type="project" value="UniProtKB-SubCell"/>
</dbReference>
<evidence type="ECO:0000256" key="6">
    <source>
        <dbReference type="ARBA" id="ARBA00022777"/>
    </source>
</evidence>
<dbReference type="InterPro" id="IPR035965">
    <property type="entry name" value="PAS-like_dom_sf"/>
</dbReference>